<gene>
    <name evidence="2" type="ORF">SAMN04488587_1687</name>
</gene>
<dbReference type="EMBL" id="FOHQ01000005">
    <property type="protein sequence ID" value="SES95230.1"/>
    <property type="molecule type" value="Genomic_DNA"/>
</dbReference>
<evidence type="ECO:0000313" key="3">
    <source>
        <dbReference type="Proteomes" id="UP000243338"/>
    </source>
</evidence>
<dbReference type="STRING" id="1353158.SAMN04488587_1687"/>
<accession>A0A1I0ALH0</accession>
<keyword evidence="3" id="KW-1185">Reference proteome</keyword>
<feature type="transmembrane region" description="Helical" evidence="1">
    <location>
        <begin position="72"/>
        <end position="89"/>
    </location>
</feature>
<keyword evidence="1" id="KW-0812">Transmembrane</keyword>
<feature type="transmembrane region" description="Helical" evidence="1">
    <location>
        <begin position="48"/>
        <end position="66"/>
    </location>
</feature>
<evidence type="ECO:0000256" key="1">
    <source>
        <dbReference type="SAM" id="Phobius"/>
    </source>
</evidence>
<keyword evidence="1" id="KW-1133">Transmembrane helix</keyword>
<feature type="transmembrane region" description="Helical" evidence="1">
    <location>
        <begin position="20"/>
        <end position="41"/>
    </location>
</feature>
<reference evidence="3" key="1">
    <citation type="submission" date="2016-10" db="EMBL/GenBank/DDBJ databases">
        <authorList>
            <person name="Varghese N."/>
            <person name="Submissions S."/>
        </authorList>
    </citation>
    <scope>NUCLEOTIDE SEQUENCE [LARGE SCALE GENOMIC DNA]</scope>
    <source>
        <strain evidence="3">SLH 33</strain>
    </source>
</reference>
<dbReference type="AlphaFoldDB" id="A0A1I0ALH0"/>
<keyword evidence="1" id="KW-0472">Membrane</keyword>
<name>A0A1I0ALH0_9EURY</name>
<sequence>MFNVSVHMVSVLKITKVSPIMSTILILGLLFFAVMTLYNLAKALKEKTTYLPAIFGFLMFISTLLIMFDQVLIGGFALVIVFLLSLFYSKTISDIRMGQFLKGMEGIEDISSPALKDIFSLRFWGVYALKEGPRKAAIGYLIPDRFYGLLFWSDGVVL</sequence>
<evidence type="ECO:0000313" key="2">
    <source>
        <dbReference type="EMBL" id="SES95230.1"/>
    </source>
</evidence>
<organism evidence="2 3">
    <name type="scientific">Methanococcoides vulcani</name>
    <dbReference type="NCBI Taxonomy" id="1353158"/>
    <lineage>
        <taxon>Archaea</taxon>
        <taxon>Methanobacteriati</taxon>
        <taxon>Methanobacteriota</taxon>
        <taxon>Stenosarchaea group</taxon>
        <taxon>Methanomicrobia</taxon>
        <taxon>Methanosarcinales</taxon>
        <taxon>Methanosarcinaceae</taxon>
        <taxon>Methanococcoides</taxon>
    </lineage>
</organism>
<proteinExistence type="predicted"/>
<dbReference type="Proteomes" id="UP000243338">
    <property type="component" value="Unassembled WGS sequence"/>
</dbReference>
<protein>
    <submittedName>
        <fullName evidence="2">Uncharacterized protein</fullName>
    </submittedName>
</protein>